<comment type="caution">
    <text evidence="1">The sequence shown here is derived from an EMBL/GenBank/DDBJ whole genome shotgun (WGS) entry which is preliminary data.</text>
</comment>
<proteinExistence type="predicted"/>
<keyword evidence="3" id="KW-1185">Reference proteome</keyword>
<gene>
    <name evidence="1" type="ORF">APLA_LOCUS2134</name>
    <name evidence="2" type="ORF">APLA_LOCUS9938</name>
</gene>
<evidence type="ECO:0000313" key="2">
    <source>
        <dbReference type="EMBL" id="CAB3242358.1"/>
    </source>
</evidence>
<sequence>MNKNLKLLVAARGRAAGVSATGSRVQPIGGGVAARSCAPVVVAAALRRAASYLPRSGLYFVRIPTITHYLNETVFDYGITESLSCEKCETGR</sequence>
<dbReference type="AlphaFoldDB" id="A0A8S0YZK1"/>
<name>A0A8S0YZK1_ARCPL</name>
<dbReference type="EMBL" id="CADEBD010000312">
    <property type="protein sequence ID" value="CAB3242358.1"/>
    <property type="molecule type" value="Genomic_DNA"/>
</dbReference>
<reference evidence="3 4" key="1">
    <citation type="submission" date="2020-04" db="EMBL/GenBank/DDBJ databases">
        <authorList>
            <person name="Wallbank WR R."/>
            <person name="Pardo Diaz C."/>
            <person name="Kozak K."/>
            <person name="Martin S."/>
            <person name="Jiggins C."/>
            <person name="Moest M."/>
            <person name="Warren A I."/>
            <person name="Byers J.R.P. K."/>
            <person name="Montejo-Kovacevich G."/>
            <person name="Yen C E."/>
        </authorList>
    </citation>
    <scope>NUCLEOTIDE SEQUENCE [LARGE SCALE GENOMIC DNA]</scope>
</reference>
<dbReference type="Proteomes" id="UP000494256">
    <property type="component" value="Unassembled WGS sequence"/>
</dbReference>
<evidence type="ECO:0000313" key="4">
    <source>
        <dbReference type="Proteomes" id="UP000494256"/>
    </source>
</evidence>
<evidence type="ECO:0000313" key="3">
    <source>
        <dbReference type="Proteomes" id="UP000494106"/>
    </source>
</evidence>
<evidence type="ECO:0000313" key="1">
    <source>
        <dbReference type="EMBL" id="CAB3224661.1"/>
    </source>
</evidence>
<dbReference type="Proteomes" id="UP000494106">
    <property type="component" value="Unassembled WGS sequence"/>
</dbReference>
<organism evidence="1 3">
    <name type="scientific">Arctia plantaginis</name>
    <name type="common">Wood tiger moth</name>
    <name type="synonym">Phalaena plantaginis</name>
    <dbReference type="NCBI Taxonomy" id="874455"/>
    <lineage>
        <taxon>Eukaryota</taxon>
        <taxon>Metazoa</taxon>
        <taxon>Ecdysozoa</taxon>
        <taxon>Arthropoda</taxon>
        <taxon>Hexapoda</taxon>
        <taxon>Insecta</taxon>
        <taxon>Pterygota</taxon>
        <taxon>Neoptera</taxon>
        <taxon>Endopterygota</taxon>
        <taxon>Lepidoptera</taxon>
        <taxon>Glossata</taxon>
        <taxon>Ditrysia</taxon>
        <taxon>Noctuoidea</taxon>
        <taxon>Erebidae</taxon>
        <taxon>Arctiinae</taxon>
        <taxon>Arctia</taxon>
    </lineage>
</organism>
<dbReference type="EMBL" id="CADEBC010000159">
    <property type="protein sequence ID" value="CAB3224661.1"/>
    <property type="molecule type" value="Genomic_DNA"/>
</dbReference>
<protein>
    <submittedName>
        <fullName evidence="1">Uncharacterized protein</fullName>
    </submittedName>
</protein>
<accession>A0A8S0YZK1</accession>